<reference evidence="7 8" key="1">
    <citation type="submission" date="2018-07" db="EMBL/GenBank/DDBJ databases">
        <title>The complete nuclear genome of the prasinophyte Chloropicon primus (CCMP1205).</title>
        <authorList>
            <person name="Pombert J.-F."/>
            <person name="Otis C."/>
            <person name="Turmel M."/>
            <person name="Lemieux C."/>
        </authorList>
    </citation>
    <scope>NUCLEOTIDE SEQUENCE [LARGE SCALE GENOMIC DNA]</scope>
    <source>
        <strain evidence="7 8">CCMP1205</strain>
    </source>
</reference>
<evidence type="ECO:0000313" key="8">
    <source>
        <dbReference type="Proteomes" id="UP000316726"/>
    </source>
</evidence>
<feature type="compositionally biased region" description="Low complexity" evidence="6">
    <location>
        <begin position="13"/>
        <end position="32"/>
    </location>
</feature>
<proteinExistence type="predicted"/>
<dbReference type="InterPro" id="IPR011990">
    <property type="entry name" value="TPR-like_helical_dom_sf"/>
</dbReference>
<dbReference type="PANTHER" id="PTHR46512">
    <property type="entry name" value="PEPTIDYLPROLYL ISOMERASE"/>
    <property type="match status" value="1"/>
</dbReference>
<accession>A0A5B8MUW0</accession>
<dbReference type="SUPFAM" id="SSF48452">
    <property type="entry name" value="TPR-like"/>
    <property type="match status" value="1"/>
</dbReference>
<dbReference type="OrthoDB" id="433738at2759"/>
<evidence type="ECO:0000256" key="5">
    <source>
        <dbReference type="PROSITE-ProRule" id="PRU00339"/>
    </source>
</evidence>
<dbReference type="SMART" id="SM00028">
    <property type="entry name" value="TPR"/>
    <property type="match status" value="3"/>
</dbReference>
<feature type="compositionally biased region" description="Acidic residues" evidence="6">
    <location>
        <begin position="1"/>
        <end position="10"/>
    </location>
</feature>
<feature type="compositionally biased region" description="Gly residues" evidence="6">
    <location>
        <begin position="286"/>
        <end position="299"/>
    </location>
</feature>
<dbReference type="PROSITE" id="PS50005">
    <property type="entry name" value="TPR"/>
    <property type="match status" value="1"/>
</dbReference>
<protein>
    <recommendedName>
        <fullName evidence="2">peptidylprolyl isomerase</fullName>
        <ecNumber evidence="2">5.2.1.8</ecNumber>
    </recommendedName>
</protein>
<dbReference type="Gene3D" id="1.25.40.10">
    <property type="entry name" value="Tetratricopeptide repeat domain"/>
    <property type="match status" value="1"/>
</dbReference>
<dbReference type="AlphaFoldDB" id="A0A5B8MUW0"/>
<gene>
    <name evidence="7" type="ORF">A3770_14p71060</name>
</gene>
<organism evidence="7 8">
    <name type="scientific">Chloropicon primus</name>
    <dbReference type="NCBI Taxonomy" id="1764295"/>
    <lineage>
        <taxon>Eukaryota</taxon>
        <taxon>Viridiplantae</taxon>
        <taxon>Chlorophyta</taxon>
        <taxon>Chloropicophyceae</taxon>
        <taxon>Chloropicales</taxon>
        <taxon>Chloropicaceae</taxon>
        <taxon>Chloropicon</taxon>
    </lineage>
</organism>
<evidence type="ECO:0000256" key="2">
    <source>
        <dbReference type="ARBA" id="ARBA00013194"/>
    </source>
</evidence>
<name>A0A5B8MUW0_9CHLO</name>
<keyword evidence="3" id="KW-0697">Rotamase</keyword>
<evidence type="ECO:0000256" key="1">
    <source>
        <dbReference type="ARBA" id="ARBA00000971"/>
    </source>
</evidence>
<evidence type="ECO:0000313" key="7">
    <source>
        <dbReference type="EMBL" id="QDZ24588.1"/>
    </source>
</evidence>
<evidence type="ECO:0000256" key="4">
    <source>
        <dbReference type="ARBA" id="ARBA00023235"/>
    </source>
</evidence>
<comment type="catalytic activity">
    <reaction evidence="1">
        <text>[protein]-peptidylproline (omega=180) = [protein]-peptidylproline (omega=0)</text>
        <dbReference type="Rhea" id="RHEA:16237"/>
        <dbReference type="Rhea" id="RHEA-COMP:10747"/>
        <dbReference type="Rhea" id="RHEA-COMP:10748"/>
        <dbReference type="ChEBI" id="CHEBI:83833"/>
        <dbReference type="ChEBI" id="CHEBI:83834"/>
        <dbReference type="EC" id="5.2.1.8"/>
    </reaction>
</comment>
<feature type="compositionally biased region" description="Basic and acidic residues" evidence="6">
    <location>
        <begin position="69"/>
        <end position="79"/>
    </location>
</feature>
<evidence type="ECO:0000256" key="3">
    <source>
        <dbReference type="ARBA" id="ARBA00023110"/>
    </source>
</evidence>
<dbReference type="Proteomes" id="UP000316726">
    <property type="component" value="Chromosome 14"/>
</dbReference>
<feature type="repeat" description="TPR" evidence="5">
    <location>
        <begin position="96"/>
        <end position="129"/>
    </location>
</feature>
<dbReference type="InterPro" id="IPR050754">
    <property type="entry name" value="FKBP4/5/8-like"/>
</dbReference>
<keyword evidence="5" id="KW-0802">TPR repeat</keyword>
<dbReference type="GO" id="GO:0003755">
    <property type="term" value="F:peptidyl-prolyl cis-trans isomerase activity"/>
    <property type="evidence" value="ECO:0007669"/>
    <property type="project" value="UniProtKB-EC"/>
</dbReference>
<keyword evidence="4" id="KW-0413">Isomerase</keyword>
<dbReference type="InterPro" id="IPR019734">
    <property type="entry name" value="TPR_rpt"/>
</dbReference>
<feature type="region of interest" description="Disordered" evidence="6">
    <location>
        <begin position="262"/>
        <end position="299"/>
    </location>
</feature>
<dbReference type="STRING" id="1764295.A0A5B8MUW0"/>
<dbReference type="EMBL" id="CP031047">
    <property type="protein sequence ID" value="QDZ24588.1"/>
    <property type="molecule type" value="Genomic_DNA"/>
</dbReference>
<evidence type="ECO:0000256" key="6">
    <source>
        <dbReference type="SAM" id="MobiDB-lite"/>
    </source>
</evidence>
<feature type="region of interest" description="Disordered" evidence="6">
    <location>
        <begin position="1"/>
        <end position="82"/>
    </location>
</feature>
<dbReference type="PANTHER" id="PTHR46512:SF9">
    <property type="entry name" value="PEPTIDYLPROLYL ISOMERASE"/>
    <property type="match status" value="1"/>
</dbReference>
<keyword evidence="8" id="KW-1185">Reference proteome</keyword>
<sequence>MTRGEEEESGCDATTAGRGEANGEAEGPAVPEEGGGLGDLPGSDMSKEEIRAQAQAAVLGKLSKEEEEERSRRNKEMLPSEKNLGHMTIDEKYDFARQYKEAGNTFFKEGKYEFALKNYQETITYLRHGLRMGEVDSEGVPFAARANGLDPESKRIISSCHSNMAACALKLERYHEVIKHATSALDMDLKEGAKAKALFRRSKAYHYEGKLEAAYSDICDAKKIDPSDKAVVAQYSAVAKEYRELKRQEHEAAKTLWKGKLQEQPGEDGAAKAVKTESKVGAQAAGDGGGGSRSDSPGGEGGIGSLLSLNFLWKALRGLFGALFGKPTEGDKMPKKSKN</sequence>
<dbReference type="EC" id="5.2.1.8" evidence="2"/>